<accession>A0A7Y2E8Y4</accession>
<dbReference type="PANTHER" id="PTHR30160">
    <property type="entry name" value="TETRAACYLDISACCHARIDE 4'-KINASE-RELATED"/>
    <property type="match status" value="1"/>
</dbReference>
<sequence length="327" mass="36041">MTEVPQKVLLIQFRRLGDAVLVTPVFDALRAAWPKTEVHLLTEFPVTDLFTSDPRVDRIWTRPARGGLPELVRQLRKEKFGLVFDFQSLPITSFLAWSTGGATVGFERRFRKYGTTVKLTDHRGSDYAADHKLDLLRAVGLTPSDYEPRLLPDLQPAELWRAAGDQPRVVLMPVSPWAHKRWSGEAFAKTARQTHQETGAFFGVIGGPGEGAEVEEVGAQLGEVPHQTHVATSIGELLNLLAGAQVFFGNDNGPRHMAAALGLPTLGWFKDINPTHWTLPGSRHPVLWDTIHAKGRPVQADRVILAPEPEVAAKALTQLIKSVNATS</sequence>
<dbReference type="GO" id="GO:0008713">
    <property type="term" value="F:ADP-heptose-lipopolysaccharide heptosyltransferase activity"/>
    <property type="evidence" value="ECO:0007669"/>
    <property type="project" value="TreeGrafter"/>
</dbReference>
<dbReference type="Gene3D" id="3.40.50.2000">
    <property type="entry name" value="Glycogen Phosphorylase B"/>
    <property type="match status" value="2"/>
</dbReference>
<dbReference type="GO" id="GO:0005829">
    <property type="term" value="C:cytosol"/>
    <property type="evidence" value="ECO:0007669"/>
    <property type="project" value="TreeGrafter"/>
</dbReference>
<gene>
    <name evidence="3" type="ORF">HKN21_11680</name>
</gene>
<evidence type="ECO:0000256" key="2">
    <source>
        <dbReference type="ARBA" id="ARBA00022679"/>
    </source>
</evidence>
<name>A0A7Y2E8Y4_UNCEI</name>
<dbReference type="EMBL" id="JABDJR010000471">
    <property type="protein sequence ID" value="NNF07413.1"/>
    <property type="molecule type" value="Genomic_DNA"/>
</dbReference>
<organism evidence="3 4">
    <name type="scientific">Eiseniibacteriota bacterium</name>
    <dbReference type="NCBI Taxonomy" id="2212470"/>
    <lineage>
        <taxon>Bacteria</taxon>
        <taxon>Candidatus Eiseniibacteriota</taxon>
    </lineage>
</organism>
<keyword evidence="1" id="KW-0328">Glycosyltransferase</keyword>
<reference evidence="3 4" key="1">
    <citation type="submission" date="2020-03" db="EMBL/GenBank/DDBJ databases">
        <title>Metabolic flexibility allows generalist bacteria to become dominant in a frequently disturbed ecosystem.</title>
        <authorList>
            <person name="Chen Y.-J."/>
            <person name="Leung P.M."/>
            <person name="Bay S.K."/>
            <person name="Hugenholtz P."/>
            <person name="Kessler A.J."/>
            <person name="Shelley G."/>
            <person name="Waite D.W."/>
            <person name="Cook P.L."/>
            <person name="Greening C."/>
        </authorList>
    </citation>
    <scope>NUCLEOTIDE SEQUENCE [LARGE SCALE GENOMIC DNA]</scope>
    <source>
        <strain evidence="3">SS_bin_28</strain>
    </source>
</reference>
<evidence type="ECO:0000313" key="3">
    <source>
        <dbReference type="EMBL" id="NNF07413.1"/>
    </source>
</evidence>
<dbReference type="AlphaFoldDB" id="A0A7Y2E8Y4"/>
<dbReference type="Pfam" id="PF01075">
    <property type="entry name" value="Glyco_transf_9"/>
    <property type="match status" value="1"/>
</dbReference>
<dbReference type="Proteomes" id="UP000547674">
    <property type="component" value="Unassembled WGS sequence"/>
</dbReference>
<evidence type="ECO:0000256" key="1">
    <source>
        <dbReference type="ARBA" id="ARBA00022676"/>
    </source>
</evidence>
<keyword evidence="2 3" id="KW-0808">Transferase</keyword>
<protein>
    <submittedName>
        <fullName evidence="3">Glycosyltransferase family 9 protein</fullName>
    </submittedName>
</protein>
<dbReference type="GO" id="GO:0009244">
    <property type="term" value="P:lipopolysaccharide core region biosynthetic process"/>
    <property type="evidence" value="ECO:0007669"/>
    <property type="project" value="TreeGrafter"/>
</dbReference>
<proteinExistence type="predicted"/>
<dbReference type="PANTHER" id="PTHR30160:SF1">
    <property type="entry name" value="LIPOPOLYSACCHARIDE 1,2-N-ACETYLGLUCOSAMINETRANSFERASE-RELATED"/>
    <property type="match status" value="1"/>
</dbReference>
<evidence type="ECO:0000313" key="4">
    <source>
        <dbReference type="Proteomes" id="UP000547674"/>
    </source>
</evidence>
<dbReference type="CDD" id="cd03789">
    <property type="entry name" value="GT9_LPS_heptosyltransferase"/>
    <property type="match status" value="1"/>
</dbReference>
<dbReference type="SUPFAM" id="SSF53756">
    <property type="entry name" value="UDP-Glycosyltransferase/glycogen phosphorylase"/>
    <property type="match status" value="1"/>
</dbReference>
<dbReference type="InterPro" id="IPR002201">
    <property type="entry name" value="Glyco_trans_9"/>
</dbReference>
<dbReference type="InterPro" id="IPR051199">
    <property type="entry name" value="LPS_LOS_Heptosyltrfase"/>
</dbReference>
<comment type="caution">
    <text evidence="3">The sequence shown here is derived from an EMBL/GenBank/DDBJ whole genome shotgun (WGS) entry which is preliminary data.</text>
</comment>